<gene>
    <name evidence="2" type="ORF">ATL42_0889</name>
</gene>
<accession>A0A2A9E1W8</accession>
<feature type="region of interest" description="Disordered" evidence="1">
    <location>
        <begin position="59"/>
        <end position="85"/>
    </location>
</feature>
<reference evidence="2 3" key="1">
    <citation type="submission" date="2017-10" db="EMBL/GenBank/DDBJ databases">
        <title>Sequencing the genomes of 1000 actinobacteria strains.</title>
        <authorList>
            <person name="Klenk H.-P."/>
        </authorList>
    </citation>
    <scope>NUCLEOTIDE SEQUENCE [LARGE SCALE GENOMIC DNA]</scope>
    <source>
        <strain evidence="2 3">DSM 18966</strain>
    </source>
</reference>
<dbReference type="RefSeq" id="WP_169925334.1">
    <property type="nucleotide sequence ID" value="NZ_PDJG01000001.1"/>
</dbReference>
<protein>
    <recommendedName>
        <fullName evidence="4">Ribbon-helix-helix CopG family protein</fullName>
    </recommendedName>
</protein>
<sequence>MSTNPETDYDALAAWAQSDEPTIQPGTKMIRGTAADHDALRAMLEAGAETEEEKALLARARRGRPSLDPTATPGTTSPMWRVRAPGPLDARARARAEAEERDLSALVRQAVEEYLTNHAAS</sequence>
<dbReference type="Proteomes" id="UP000225548">
    <property type="component" value="Unassembled WGS sequence"/>
</dbReference>
<evidence type="ECO:0008006" key="4">
    <source>
        <dbReference type="Google" id="ProtNLM"/>
    </source>
</evidence>
<evidence type="ECO:0000256" key="1">
    <source>
        <dbReference type="SAM" id="MobiDB-lite"/>
    </source>
</evidence>
<organism evidence="2 3">
    <name type="scientific">Sanguibacter antarcticus</name>
    <dbReference type="NCBI Taxonomy" id="372484"/>
    <lineage>
        <taxon>Bacteria</taxon>
        <taxon>Bacillati</taxon>
        <taxon>Actinomycetota</taxon>
        <taxon>Actinomycetes</taxon>
        <taxon>Micrococcales</taxon>
        <taxon>Sanguibacteraceae</taxon>
        <taxon>Sanguibacter</taxon>
    </lineage>
</organism>
<evidence type="ECO:0000313" key="3">
    <source>
        <dbReference type="Proteomes" id="UP000225548"/>
    </source>
</evidence>
<comment type="caution">
    <text evidence="2">The sequence shown here is derived from an EMBL/GenBank/DDBJ whole genome shotgun (WGS) entry which is preliminary data.</text>
</comment>
<name>A0A2A9E1W8_9MICO</name>
<dbReference type="EMBL" id="PDJG01000001">
    <property type="protein sequence ID" value="PFG33037.1"/>
    <property type="molecule type" value="Genomic_DNA"/>
</dbReference>
<proteinExistence type="predicted"/>
<dbReference type="AlphaFoldDB" id="A0A2A9E1W8"/>
<evidence type="ECO:0000313" key="2">
    <source>
        <dbReference type="EMBL" id="PFG33037.1"/>
    </source>
</evidence>
<keyword evidence="3" id="KW-1185">Reference proteome</keyword>